<evidence type="ECO:0000313" key="4">
    <source>
        <dbReference type="EMBL" id="KRK11590.1"/>
    </source>
</evidence>
<feature type="domain" description="HTH tetR-type" evidence="3">
    <location>
        <begin position="8"/>
        <end position="68"/>
    </location>
</feature>
<dbReference type="InterPro" id="IPR001647">
    <property type="entry name" value="HTH_TetR"/>
</dbReference>
<gene>
    <name evidence="4" type="ORF">FD51_GL001165</name>
</gene>
<dbReference type="EMBL" id="AZCT01000017">
    <property type="protein sequence ID" value="KRK11590.1"/>
    <property type="molecule type" value="Genomic_DNA"/>
</dbReference>
<organism evidence="4 5">
    <name type="scientific">Lacticaseibacillus zeae DSM 20178 = KCTC 3804</name>
    <dbReference type="NCBI Taxonomy" id="1423816"/>
    <lineage>
        <taxon>Bacteria</taxon>
        <taxon>Bacillati</taxon>
        <taxon>Bacillota</taxon>
        <taxon>Bacilli</taxon>
        <taxon>Lactobacillales</taxon>
        <taxon>Lactobacillaceae</taxon>
        <taxon>Lacticaseibacillus</taxon>
    </lineage>
</organism>
<dbReference type="Proteomes" id="UP000051984">
    <property type="component" value="Unassembled WGS sequence"/>
</dbReference>
<evidence type="ECO:0000313" key="5">
    <source>
        <dbReference type="Proteomes" id="UP000051984"/>
    </source>
</evidence>
<dbReference type="PROSITE" id="PS50977">
    <property type="entry name" value="HTH_TETR_2"/>
    <property type="match status" value="1"/>
</dbReference>
<evidence type="ECO:0000256" key="1">
    <source>
        <dbReference type="ARBA" id="ARBA00023125"/>
    </source>
</evidence>
<protein>
    <submittedName>
        <fullName evidence="4">Transcriptional regulator</fullName>
    </submittedName>
</protein>
<evidence type="ECO:0000256" key="2">
    <source>
        <dbReference type="PROSITE-ProRule" id="PRU00335"/>
    </source>
</evidence>
<dbReference type="AlphaFoldDB" id="A0A0R1EQE3"/>
<dbReference type="PATRIC" id="fig|1423816.3.peg.1209"/>
<dbReference type="Gene3D" id="1.10.357.10">
    <property type="entry name" value="Tetracycline Repressor, domain 2"/>
    <property type="match status" value="1"/>
</dbReference>
<name>A0A0R1EQE3_LACZE</name>
<comment type="caution">
    <text evidence="4">The sequence shown here is derived from an EMBL/GenBank/DDBJ whole genome shotgun (WGS) entry which is preliminary data.</text>
</comment>
<proteinExistence type="predicted"/>
<evidence type="ECO:0000259" key="3">
    <source>
        <dbReference type="PROSITE" id="PS50977"/>
    </source>
</evidence>
<dbReference type="GO" id="GO:0003677">
    <property type="term" value="F:DNA binding"/>
    <property type="evidence" value="ECO:0007669"/>
    <property type="project" value="UniProtKB-UniRule"/>
</dbReference>
<feature type="DNA-binding region" description="H-T-H motif" evidence="2">
    <location>
        <begin position="31"/>
        <end position="50"/>
    </location>
</feature>
<dbReference type="Pfam" id="PF00440">
    <property type="entry name" value="TetR_N"/>
    <property type="match status" value="1"/>
</dbReference>
<dbReference type="Pfam" id="PF14278">
    <property type="entry name" value="TetR_C_8"/>
    <property type="match status" value="1"/>
</dbReference>
<accession>A0A0R1EQE3</accession>
<dbReference type="eggNOG" id="COG1309">
    <property type="taxonomic scope" value="Bacteria"/>
</dbReference>
<dbReference type="InterPro" id="IPR039532">
    <property type="entry name" value="TetR_C_Firmicutes"/>
</dbReference>
<sequence length="191" mass="21641">MMLMATSDQTKMQLATTLKQLMQHKPLDRITIAELSAATHVNRNTFYYHFEDIYGLLKWTLDADIGRKVMQNLGAATWETKYRLVLDYILANQAFCLNAFNSVGRDMLEEFLFQSATDMVKPVVLDIDPTTPPKMVADICNFYGAAIVGQVLLWLSQSLQEPEAALIKRADLMLNGSIAFIVHKQAHNKRT</sequence>
<keyword evidence="1 2" id="KW-0238">DNA-binding</keyword>
<reference evidence="4 5" key="1">
    <citation type="journal article" date="2015" name="Genome Announc.">
        <title>Expanding the biotechnology potential of lactobacilli through comparative genomics of 213 strains and associated genera.</title>
        <authorList>
            <person name="Sun Z."/>
            <person name="Harris H.M."/>
            <person name="McCann A."/>
            <person name="Guo C."/>
            <person name="Argimon S."/>
            <person name="Zhang W."/>
            <person name="Yang X."/>
            <person name="Jeffery I.B."/>
            <person name="Cooney J.C."/>
            <person name="Kagawa T.F."/>
            <person name="Liu W."/>
            <person name="Song Y."/>
            <person name="Salvetti E."/>
            <person name="Wrobel A."/>
            <person name="Rasinkangas P."/>
            <person name="Parkhill J."/>
            <person name="Rea M.C."/>
            <person name="O'Sullivan O."/>
            <person name="Ritari J."/>
            <person name="Douillard F.P."/>
            <person name="Paul Ross R."/>
            <person name="Yang R."/>
            <person name="Briner A.E."/>
            <person name="Felis G.E."/>
            <person name="de Vos W.M."/>
            <person name="Barrangou R."/>
            <person name="Klaenhammer T.R."/>
            <person name="Caufield P.W."/>
            <person name="Cui Y."/>
            <person name="Zhang H."/>
            <person name="O'Toole P.W."/>
        </authorList>
    </citation>
    <scope>NUCLEOTIDE SEQUENCE [LARGE SCALE GENOMIC DNA]</scope>
    <source>
        <strain evidence="4 5">DSM 20178</strain>
    </source>
</reference>
<dbReference type="InterPro" id="IPR009057">
    <property type="entry name" value="Homeodomain-like_sf"/>
</dbReference>
<dbReference type="SUPFAM" id="SSF46689">
    <property type="entry name" value="Homeodomain-like"/>
    <property type="match status" value="1"/>
</dbReference>